<dbReference type="EMBL" id="PGCI01000315">
    <property type="protein sequence ID" value="PLW29924.1"/>
    <property type="molecule type" value="Genomic_DNA"/>
</dbReference>
<protein>
    <submittedName>
        <fullName evidence="1">Uncharacterized protein</fullName>
    </submittedName>
</protein>
<reference evidence="1 2" key="1">
    <citation type="submission" date="2017-11" db="EMBL/GenBank/DDBJ databases">
        <title>De novo assembly and phasing of dikaryotic genomes from two isolates of Puccinia coronata f. sp. avenae, the causal agent of oat crown rust.</title>
        <authorList>
            <person name="Miller M.E."/>
            <person name="Zhang Y."/>
            <person name="Omidvar V."/>
            <person name="Sperschneider J."/>
            <person name="Schwessinger B."/>
            <person name="Raley C."/>
            <person name="Palmer J.M."/>
            <person name="Garnica D."/>
            <person name="Upadhyaya N."/>
            <person name="Rathjen J."/>
            <person name="Taylor J.M."/>
            <person name="Park R.F."/>
            <person name="Dodds P.N."/>
            <person name="Hirsch C.D."/>
            <person name="Kianian S.F."/>
            <person name="Figueroa M."/>
        </authorList>
    </citation>
    <scope>NUCLEOTIDE SEQUENCE [LARGE SCALE GENOMIC DNA]</scope>
    <source>
        <strain evidence="1">12SD80</strain>
    </source>
</reference>
<comment type="caution">
    <text evidence="1">The sequence shown here is derived from an EMBL/GenBank/DDBJ whole genome shotgun (WGS) entry which is preliminary data.</text>
</comment>
<evidence type="ECO:0000313" key="1">
    <source>
        <dbReference type="EMBL" id="PLW29924.1"/>
    </source>
</evidence>
<dbReference type="AlphaFoldDB" id="A0A2N5TWT3"/>
<sequence>MTSLIPAIKPTLMTGIKPVIKFCDLMTGLTLVISVVYHDYQYQPVFRNIP</sequence>
<dbReference type="Proteomes" id="UP000235392">
    <property type="component" value="Unassembled WGS sequence"/>
</dbReference>
<evidence type="ECO:0000313" key="2">
    <source>
        <dbReference type="Proteomes" id="UP000235392"/>
    </source>
</evidence>
<gene>
    <name evidence="1" type="ORF">PCASD_19037</name>
</gene>
<proteinExistence type="predicted"/>
<organism evidence="1 2">
    <name type="scientific">Puccinia coronata f. sp. avenae</name>
    <dbReference type="NCBI Taxonomy" id="200324"/>
    <lineage>
        <taxon>Eukaryota</taxon>
        <taxon>Fungi</taxon>
        <taxon>Dikarya</taxon>
        <taxon>Basidiomycota</taxon>
        <taxon>Pucciniomycotina</taxon>
        <taxon>Pucciniomycetes</taxon>
        <taxon>Pucciniales</taxon>
        <taxon>Pucciniaceae</taxon>
        <taxon>Puccinia</taxon>
    </lineage>
</organism>
<name>A0A2N5TWT3_9BASI</name>
<accession>A0A2N5TWT3</accession>